<proteinExistence type="predicted"/>
<reference evidence="9 10" key="1">
    <citation type="submission" date="2016-01" db="EMBL/GenBank/DDBJ databases">
        <authorList>
            <person name="Oliw E.H."/>
        </authorList>
    </citation>
    <scope>NUCLEOTIDE SEQUENCE [LARGE SCALE GENOMIC DNA]</scope>
    <source>
        <strain evidence="9 10">GED7760B</strain>
    </source>
</reference>
<evidence type="ECO:0000313" key="10">
    <source>
        <dbReference type="Proteomes" id="UP000070558"/>
    </source>
</evidence>
<accession>A0A133NNU5</accession>
<dbReference type="Pfam" id="PF03553">
    <property type="entry name" value="Na_H_antiporter"/>
    <property type="match status" value="1"/>
</dbReference>
<dbReference type="InterPro" id="IPR018461">
    <property type="entry name" value="Na/H_Antiport_NhaC-like_C"/>
</dbReference>
<dbReference type="RefSeq" id="WP_060786942.1">
    <property type="nucleotide sequence ID" value="NZ_KQ956819.1"/>
</dbReference>
<feature type="transmembrane region" description="Helical" evidence="6">
    <location>
        <begin position="338"/>
        <end position="370"/>
    </location>
</feature>
<keyword evidence="4 6" id="KW-1133">Transmembrane helix</keyword>
<dbReference type="InterPro" id="IPR032813">
    <property type="entry name" value="Na_H_antiport_N"/>
</dbReference>
<feature type="transmembrane region" description="Helical" evidence="6">
    <location>
        <begin position="130"/>
        <end position="146"/>
    </location>
</feature>
<feature type="domain" description="Na+/H+ antiporter NhaC-like C-terminal" evidence="7">
    <location>
        <begin position="158"/>
        <end position="440"/>
    </location>
</feature>
<dbReference type="GO" id="GO:0005886">
    <property type="term" value="C:plasma membrane"/>
    <property type="evidence" value="ECO:0007669"/>
    <property type="project" value="UniProtKB-SubCell"/>
</dbReference>
<organism evidence="9 10">
    <name type="scientific">Gardnerella vaginalis</name>
    <dbReference type="NCBI Taxonomy" id="2702"/>
    <lineage>
        <taxon>Bacteria</taxon>
        <taxon>Bacillati</taxon>
        <taxon>Actinomycetota</taxon>
        <taxon>Actinomycetes</taxon>
        <taxon>Bifidobacteriales</taxon>
        <taxon>Bifidobacteriaceae</taxon>
        <taxon>Gardnerella</taxon>
    </lineage>
</organism>
<dbReference type="Pfam" id="PF13726">
    <property type="entry name" value="Na_H_antiport_2"/>
    <property type="match status" value="1"/>
</dbReference>
<evidence type="ECO:0000256" key="1">
    <source>
        <dbReference type="ARBA" id="ARBA00004651"/>
    </source>
</evidence>
<evidence type="ECO:0000256" key="3">
    <source>
        <dbReference type="ARBA" id="ARBA00022692"/>
    </source>
</evidence>
<evidence type="ECO:0000256" key="2">
    <source>
        <dbReference type="ARBA" id="ARBA00022475"/>
    </source>
</evidence>
<feature type="transmembrane region" description="Helical" evidence="6">
    <location>
        <begin position="108"/>
        <end position="124"/>
    </location>
</feature>
<dbReference type="Proteomes" id="UP000070558">
    <property type="component" value="Unassembled WGS sequence"/>
</dbReference>
<protein>
    <submittedName>
        <fullName evidence="9">Na+/H+ antiporter family protein</fullName>
    </submittedName>
</protein>
<feature type="transmembrane region" description="Helical" evidence="6">
    <location>
        <begin position="31"/>
        <end position="52"/>
    </location>
</feature>
<feature type="transmembrane region" description="Helical" evidence="6">
    <location>
        <begin position="268"/>
        <end position="284"/>
    </location>
</feature>
<dbReference type="PANTHER" id="PTHR37821:SF1">
    <property type="entry name" value="AMINO ACID TRANSPORTER YUIF-RELATED"/>
    <property type="match status" value="1"/>
</dbReference>
<dbReference type="PATRIC" id="fig|2702.99.peg.737"/>
<dbReference type="InterPro" id="IPR052576">
    <property type="entry name" value="AA_Transporter-Related"/>
</dbReference>
<feature type="transmembrane region" description="Helical" evidence="6">
    <location>
        <begin position="158"/>
        <end position="181"/>
    </location>
</feature>
<evidence type="ECO:0000259" key="8">
    <source>
        <dbReference type="Pfam" id="PF13726"/>
    </source>
</evidence>
<keyword evidence="3 6" id="KW-0812">Transmembrane</keyword>
<feature type="transmembrane region" description="Helical" evidence="6">
    <location>
        <begin position="245"/>
        <end position="262"/>
    </location>
</feature>
<gene>
    <name evidence="9" type="ORF">HMPREF3216_00756</name>
</gene>
<feature type="transmembrane region" description="Helical" evidence="6">
    <location>
        <begin position="420"/>
        <end position="442"/>
    </location>
</feature>
<dbReference type="PANTHER" id="PTHR37821">
    <property type="entry name" value="AMINO ACID TRANSPORTER YUIF-RELATED"/>
    <property type="match status" value="1"/>
</dbReference>
<feature type="transmembrane region" description="Helical" evidence="6">
    <location>
        <begin position="296"/>
        <end position="318"/>
    </location>
</feature>
<dbReference type="AlphaFoldDB" id="A0A133NNU5"/>
<feature type="domain" description="Putative Na+/H+ antiporter N-terminal" evidence="8">
    <location>
        <begin position="12"/>
        <end position="103"/>
    </location>
</feature>
<comment type="subcellular location">
    <subcellularLocation>
        <location evidence="1">Cell membrane</location>
        <topology evidence="1">Multi-pass membrane protein</topology>
    </subcellularLocation>
</comment>
<evidence type="ECO:0000313" key="9">
    <source>
        <dbReference type="EMBL" id="KXA17973.1"/>
    </source>
</evidence>
<name>A0A133NNU5_GARVA</name>
<evidence type="ECO:0000259" key="7">
    <source>
        <dbReference type="Pfam" id="PF03553"/>
    </source>
</evidence>
<keyword evidence="5 6" id="KW-0472">Membrane</keyword>
<sequence length="446" mass="46764">MQNLQILHILFNPVIVSVVVLCVLSLAKLNVLLSMIVACVAGGIAGQLPLFGDSNHTIMALLCDGFSTNAQTALAYILLGTFAEAITATGLAQIISKKISKLIGANKFILLAVLTIIACMSQNIVPVHIAYIPILIPPILSIMNKLKLDRRAAACCTAFGLEVPYIAIPFGFGLIFQTVIATNLSKNGMKVSVADVSAVNWYLGAAMLAALLFAVFVLYRKPREYKTTEANTRAADAVVGPLTKAHYVTILAIIVVVVVQVISKDLSLSSLAGLATMIIFRAVAWKDIDKQLMGGVKLMGLIAFIMLIAGGYANVIQATGGVDELVHLGVAAMGQNKLIAAFVITIIGLLVTMGIGTSFGTVPILAVLFVPLCQSIGFSTPATILLMSCAAALGDAGSPASDTTLGPTSGLNADGQHSHIWDTCVPTFLIFNIPLMAAGIVISQFI</sequence>
<feature type="transmembrane region" description="Helical" evidence="6">
    <location>
        <begin position="72"/>
        <end position="96"/>
    </location>
</feature>
<keyword evidence="2" id="KW-1003">Cell membrane</keyword>
<comment type="caution">
    <text evidence="9">The sequence shown here is derived from an EMBL/GenBank/DDBJ whole genome shotgun (WGS) entry which is preliminary data.</text>
</comment>
<feature type="transmembrane region" description="Helical" evidence="6">
    <location>
        <begin position="6"/>
        <end position="24"/>
    </location>
</feature>
<evidence type="ECO:0000256" key="5">
    <source>
        <dbReference type="ARBA" id="ARBA00023136"/>
    </source>
</evidence>
<feature type="transmembrane region" description="Helical" evidence="6">
    <location>
        <begin position="201"/>
        <end position="219"/>
    </location>
</feature>
<dbReference type="EMBL" id="LRQA01000040">
    <property type="protein sequence ID" value="KXA17973.1"/>
    <property type="molecule type" value="Genomic_DNA"/>
</dbReference>
<evidence type="ECO:0000256" key="4">
    <source>
        <dbReference type="ARBA" id="ARBA00022989"/>
    </source>
</evidence>
<evidence type="ECO:0000256" key="6">
    <source>
        <dbReference type="SAM" id="Phobius"/>
    </source>
</evidence>